<dbReference type="PATRIC" id="fig|1107881.3.peg.1948"/>
<gene>
    <name evidence="1" type="ORF">SM0020_09625</name>
</gene>
<evidence type="ECO:0000313" key="1">
    <source>
        <dbReference type="EMBL" id="EHK78148.1"/>
    </source>
</evidence>
<dbReference type="AlphaFoldDB" id="H0FXK7"/>
<dbReference type="EMBL" id="AGVV01000014">
    <property type="protein sequence ID" value="EHK78148.1"/>
    <property type="molecule type" value="Genomic_DNA"/>
</dbReference>
<sequence length="105" mass="10906">MCIIAAVSIAVFASVPTGIPPYVLAPIGFMLVVVVDPSEIASRLKARSASRGATAGRSESVADGWQASGNGWSLTFQRKRGSTRGAARSNIAAAARERAADSCRR</sequence>
<accession>H0FXK7</accession>
<protein>
    <submittedName>
        <fullName evidence="1">Uncharacterized protein</fullName>
    </submittedName>
</protein>
<organism evidence="1 2">
    <name type="scientific">Sinorhizobium meliloti CCNWSX0020</name>
    <dbReference type="NCBI Taxonomy" id="1107881"/>
    <lineage>
        <taxon>Bacteria</taxon>
        <taxon>Pseudomonadati</taxon>
        <taxon>Pseudomonadota</taxon>
        <taxon>Alphaproteobacteria</taxon>
        <taxon>Hyphomicrobiales</taxon>
        <taxon>Rhizobiaceae</taxon>
        <taxon>Sinorhizobium/Ensifer group</taxon>
        <taxon>Sinorhizobium</taxon>
    </lineage>
</organism>
<reference evidence="1 2" key="1">
    <citation type="journal article" date="2012" name="J. Bacteriol.">
        <title>Draft Genome Sequence of Sinorhizobium meliloti CCNWSX0020, a Nitrogen-Fixing Symbiont with Copper Tolerance Capability Isolated from Lead-Zinc Mine Tailings.</title>
        <authorList>
            <person name="Li Z."/>
            <person name="Ma Z."/>
            <person name="Hao X."/>
            <person name="Wei G."/>
        </authorList>
    </citation>
    <scope>NUCLEOTIDE SEQUENCE [LARGE SCALE GENOMIC DNA]</scope>
    <source>
        <strain evidence="1 2">CCNWSX0020</strain>
    </source>
</reference>
<proteinExistence type="predicted"/>
<name>H0FXK7_RHIML</name>
<dbReference type="Proteomes" id="UP000004038">
    <property type="component" value="Unassembled WGS sequence"/>
</dbReference>
<evidence type="ECO:0000313" key="2">
    <source>
        <dbReference type="Proteomes" id="UP000004038"/>
    </source>
</evidence>